<dbReference type="Gene3D" id="3.40.50.1000">
    <property type="entry name" value="HAD superfamily/HAD-like"/>
    <property type="match status" value="1"/>
</dbReference>
<name>A0A412FZ60_9FIRM</name>
<dbReference type="PANTHER" id="PTHR10000:SF8">
    <property type="entry name" value="HAD SUPERFAMILY HYDROLASE-LIKE, TYPE 3"/>
    <property type="match status" value="1"/>
</dbReference>
<gene>
    <name evidence="1" type="ORF">DWY25_10515</name>
</gene>
<comment type="caution">
    <text evidence="1">The sequence shown here is derived from an EMBL/GenBank/DDBJ whole genome shotgun (WGS) entry which is preliminary data.</text>
</comment>
<dbReference type="GO" id="GO:0005829">
    <property type="term" value="C:cytosol"/>
    <property type="evidence" value="ECO:0007669"/>
    <property type="project" value="TreeGrafter"/>
</dbReference>
<keyword evidence="2" id="KW-1185">Reference proteome</keyword>
<protein>
    <submittedName>
        <fullName evidence="1">HAD family phosphatase</fullName>
    </submittedName>
</protein>
<accession>A0A412FZ60</accession>
<dbReference type="SUPFAM" id="SSF56784">
    <property type="entry name" value="HAD-like"/>
    <property type="match status" value="1"/>
</dbReference>
<dbReference type="AlphaFoldDB" id="A0A412FZ60"/>
<dbReference type="Pfam" id="PF08282">
    <property type="entry name" value="Hydrolase_3"/>
    <property type="match status" value="1"/>
</dbReference>
<reference evidence="1 2" key="1">
    <citation type="submission" date="2018-08" db="EMBL/GenBank/DDBJ databases">
        <title>A genome reference for cultivated species of the human gut microbiota.</title>
        <authorList>
            <person name="Zou Y."/>
            <person name="Xue W."/>
            <person name="Luo G."/>
        </authorList>
    </citation>
    <scope>NUCLEOTIDE SEQUENCE [LARGE SCALE GENOMIC DNA]</scope>
    <source>
        <strain evidence="1 2">AF24-29</strain>
    </source>
</reference>
<dbReference type="SFLD" id="SFLDS00003">
    <property type="entry name" value="Haloacid_Dehalogenase"/>
    <property type="match status" value="1"/>
</dbReference>
<dbReference type="SFLD" id="SFLDG01140">
    <property type="entry name" value="C2.B:_Phosphomannomutase_and_P"/>
    <property type="match status" value="1"/>
</dbReference>
<sequence length="285" mass="31448">MAENRNPVDLREQSVSPRPIRMVCLDLDGTLFNGKKEVGSLSRQQIRRCLDQGVEVAVVSGRAYQFAYKTAQMIDPRLSVIGFVGAYRSFHGQAQGEPIPRTALNEVLTLLKREDCPAFMKQLNTIWCSHDVPLSGDYVAYTADQPPQHRIVVHSNQDLPAIARQNPDPVYKLLIRARGRTEAIARQLRPLSGIRVFIYPYGDIEVISAKADKGIAIRKAADQLGIDPAQILGIGDSVNDLPMFEGCGLRVAMGNAVEPVKARADYITLTNDEDGVGEALRQLVQ</sequence>
<evidence type="ECO:0000313" key="1">
    <source>
        <dbReference type="EMBL" id="RGR73429.1"/>
    </source>
</evidence>
<organism evidence="1 2">
    <name type="scientific">Holdemania filiformis</name>
    <dbReference type="NCBI Taxonomy" id="61171"/>
    <lineage>
        <taxon>Bacteria</taxon>
        <taxon>Bacillati</taxon>
        <taxon>Bacillota</taxon>
        <taxon>Erysipelotrichia</taxon>
        <taxon>Erysipelotrichales</taxon>
        <taxon>Erysipelotrichaceae</taxon>
        <taxon>Holdemania</taxon>
    </lineage>
</organism>
<evidence type="ECO:0000313" key="2">
    <source>
        <dbReference type="Proteomes" id="UP000284178"/>
    </source>
</evidence>
<dbReference type="InterPro" id="IPR006379">
    <property type="entry name" value="HAD-SF_hydro_IIB"/>
</dbReference>
<dbReference type="RefSeq" id="WP_117895190.1">
    <property type="nucleotide sequence ID" value="NZ_CABJCV010000012.1"/>
</dbReference>
<dbReference type="NCBIfam" id="TIGR01484">
    <property type="entry name" value="HAD-SF-IIB"/>
    <property type="match status" value="1"/>
</dbReference>
<dbReference type="PANTHER" id="PTHR10000">
    <property type="entry name" value="PHOSPHOSERINE PHOSPHATASE"/>
    <property type="match status" value="1"/>
</dbReference>
<dbReference type="EMBL" id="QRUP01000012">
    <property type="protein sequence ID" value="RGR73429.1"/>
    <property type="molecule type" value="Genomic_DNA"/>
</dbReference>
<dbReference type="GeneID" id="83015830"/>
<dbReference type="GO" id="GO:0016791">
    <property type="term" value="F:phosphatase activity"/>
    <property type="evidence" value="ECO:0007669"/>
    <property type="project" value="TreeGrafter"/>
</dbReference>
<dbReference type="GO" id="GO:0000287">
    <property type="term" value="F:magnesium ion binding"/>
    <property type="evidence" value="ECO:0007669"/>
    <property type="project" value="TreeGrafter"/>
</dbReference>
<dbReference type="Gene3D" id="3.30.1240.10">
    <property type="match status" value="1"/>
</dbReference>
<dbReference type="InterPro" id="IPR036412">
    <property type="entry name" value="HAD-like_sf"/>
</dbReference>
<proteinExistence type="predicted"/>
<dbReference type="InterPro" id="IPR023214">
    <property type="entry name" value="HAD_sf"/>
</dbReference>
<dbReference type="Proteomes" id="UP000284178">
    <property type="component" value="Unassembled WGS sequence"/>
</dbReference>